<protein>
    <submittedName>
        <fullName evidence="2">Uncharacterized protein</fullName>
    </submittedName>
</protein>
<feature type="transmembrane region" description="Helical" evidence="1">
    <location>
        <begin position="63"/>
        <end position="89"/>
    </location>
</feature>
<gene>
    <name evidence="2" type="ORF">FOJ82_06360</name>
</gene>
<proteinExistence type="predicted"/>
<keyword evidence="1" id="KW-0812">Transmembrane</keyword>
<comment type="caution">
    <text evidence="2">The sequence shown here is derived from an EMBL/GenBank/DDBJ whole genome shotgun (WGS) entry which is preliminary data.</text>
</comment>
<dbReference type="Proteomes" id="UP000317638">
    <property type="component" value="Unassembled WGS sequence"/>
</dbReference>
<dbReference type="RefSeq" id="WP_143937626.1">
    <property type="nucleotide sequence ID" value="NZ_VKKG01000002.1"/>
</dbReference>
<dbReference type="AlphaFoldDB" id="A0A553K200"/>
<accession>A0A553K200</accession>
<organism evidence="2 3">
    <name type="scientific">Tessaracoccus rhinocerotis</name>
    <dbReference type="NCBI Taxonomy" id="1689449"/>
    <lineage>
        <taxon>Bacteria</taxon>
        <taxon>Bacillati</taxon>
        <taxon>Actinomycetota</taxon>
        <taxon>Actinomycetes</taxon>
        <taxon>Propionibacteriales</taxon>
        <taxon>Propionibacteriaceae</taxon>
        <taxon>Tessaracoccus</taxon>
    </lineage>
</organism>
<dbReference type="OrthoDB" id="5145700at2"/>
<feature type="transmembrane region" description="Helical" evidence="1">
    <location>
        <begin position="26"/>
        <end position="51"/>
    </location>
</feature>
<feature type="transmembrane region" description="Helical" evidence="1">
    <location>
        <begin position="127"/>
        <end position="144"/>
    </location>
</feature>
<keyword evidence="1" id="KW-0472">Membrane</keyword>
<reference evidence="2 3" key="1">
    <citation type="submission" date="2019-07" db="EMBL/GenBank/DDBJ databases">
        <authorList>
            <person name="Zhou L.-Y."/>
        </authorList>
    </citation>
    <scope>NUCLEOTIDE SEQUENCE [LARGE SCALE GENOMIC DNA]</scope>
    <source>
        <strain evidence="2 3">YIM 101269</strain>
    </source>
</reference>
<feature type="transmembrane region" description="Helical" evidence="1">
    <location>
        <begin position="95"/>
        <end position="115"/>
    </location>
</feature>
<evidence type="ECO:0000313" key="3">
    <source>
        <dbReference type="Proteomes" id="UP000317638"/>
    </source>
</evidence>
<name>A0A553K200_9ACTN</name>
<dbReference type="EMBL" id="VKKG01000002">
    <property type="protein sequence ID" value="TRY18734.1"/>
    <property type="molecule type" value="Genomic_DNA"/>
</dbReference>
<evidence type="ECO:0000313" key="2">
    <source>
        <dbReference type="EMBL" id="TRY18734.1"/>
    </source>
</evidence>
<keyword evidence="1" id="KW-1133">Transmembrane helix</keyword>
<sequence length="208" mass="22421">MIDVFQALGAALGLEAGLYRDYTAATLWAALGVALLAGTSTMLGHVAILLLNKISGLRLVTSLLLSFVTLVFLYASQGAVTWAVATLTLRRTLPLVPLIAVALLALAPLVFNFITALPHLGLGIGRLLQAWSFLVFWLGVGVTFQLSWPWALGFTISGWLVMQLASRLLHRPLGWVYSRLWTLATGRPTMVTSQDILSGMPIIPVVAK</sequence>
<keyword evidence="3" id="KW-1185">Reference proteome</keyword>
<evidence type="ECO:0000256" key="1">
    <source>
        <dbReference type="SAM" id="Phobius"/>
    </source>
</evidence>